<keyword evidence="2" id="KW-1185">Reference proteome</keyword>
<dbReference type="SUPFAM" id="SSF81631">
    <property type="entry name" value="PAP/OAS1 substrate-binding domain"/>
    <property type="match status" value="1"/>
</dbReference>
<dbReference type="InterPro" id="IPR007530">
    <property type="entry name" value="Aminoglycoside_adenylylTfrase"/>
</dbReference>
<organism evidence="1 2">
    <name type="scientific">Amycolatopsis cynarae</name>
    <dbReference type="NCBI Taxonomy" id="2995223"/>
    <lineage>
        <taxon>Bacteria</taxon>
        <taxon>Bacillati</taxon>
        <taxon>Actinomycetota</taxon>
        <taxon>Actinomycetes</taxon>
        <taxon>Pseudonocardiales</taxon>
        <taxon>Pseudonocardiaceae</taxon>
        <taxon>Amycolatopsis</taxon>
    </lineage>
</organism>
<dbReference type="EMBL" id="CP113836">
    <property type="protein sequence ID" value="WAL69133.1"/>
    <property type="molecule type" value="Genomic_DNA"/>
</dbReference>
<proteinExistence type="predicted"/>
<dbReference type="RefSeq" id="WP_268759219.1">
    <property type="nucleotide sequence ID" value="NZ_CP113836.1"/>
</dbReference>
<name>A0ABY7BDB1_9PSEU</name>
<protein>
    <submittedName>
        <fullName evidence="1">Aminoglycoside 6-adenylyltransferase</fullName>
    </submittedName>
</protein>
<evidence type="ECO:0000313" key="1">
    <source>
        <dbReference type="EMBL" id="WAL69133.1"/>
    </source>
</evidence>
<dbReference type="Gene3D" id="1.20.120.330">
    <property type="entry name" value="Nucleotidyltransferases domain 2"/>
    <property type="match status" value="1"/>
</dbReference>
<dbReference type="Pfam" id="PF04439">
    <property type="entry name" value="Adenyl_transf"/>
    <property type="match status" value="1"/>
</dbReference>
<dbReference type="InterPro" id="IPR043519">
    <property type="entry name" value="NT_sf"/>
</dbReference>
<accession>A0ABY7BDB1</accession>
<dbReference type="SUPFAM" id="SSF81301">
    <property type="entry name" value="Nucleotidyltransferase"/>
    <property type="match status" value="1"/>
</dbReference>
<evidence type="ECO:0000313" key="2">
    <source>
        <dbReference type="Proteomes" id="UP001163203"/>
    </source>
</evidence>
<dbReference type="Gene3D" id="3.30.460.10">
    <property type="entry name" value="Beta Polymerase, domain 2"/>
    <property type="match status" value="1"/>
</dbReference>
<sequence length="270" mass="30120">MDYPRALDALAEWGSSRPEVRALVLTGSAAAGTGTAHPLSDRDIEVFTTEVPALLADESWWSGLGEVLVVERLEDGDGNPTRLIYYAGGKIDFTLLPAQRLHGRVYSQPFELLLDKDGAATTASFTEHSVKPPSAEEFDESVNWAWAAALMQAKAIVRDEPWSAKVRDQDLKAELLRMIEWDHRTRHGPDFDTRYQGARMRRWMDADTQHALEQCWAGLATREATRALLATTRLYRTLAERTATALGFPAFAHERAHSELRTILSLDTAS</sequence>
<gene>
    <name evidence="1" type="ORF">ORV05_15645</name>
</gene>
<reference evidence="1" key="1">
    <citation type="submission" date="2022-11" db="EMBL/GenBank/DDBJ databases">
        <authorList>
            <person name="Mo P."/>
        </authorList>
    </citation>
    <scope>NUCLEOTIDE SEQUENCE</scope>
    <source>
        <strain evidence="1">HUAS 11-8</strain>
    </source>
</reference>
<dbReference type="Proteomes" id="UP001163203">
    <property type="component" value="Chromosome"/>
</dbReference>